<evidence type="ECO:0000313" key="2">
    <source>
        <dbReference type="EMBL" id="RWA12697.1"/>
    </source>
</evidence>
<keyword evidence="3" id="KW-1185">Reference proteome</keyword>
<gene>
    <name evidence="2" type="ORF">EKO27_g2427</name>
</gene>
<proteinExistence type="predicted"/>
<organism evidence="2 3">
    <name type="scientific">Xylaria grammica</name>
    <dbReference type="NCBI Taxonomy" id="363999"/>
    <lineage>
        <taxon>Eukaryota</taxon>
        <taxon>Fungi</taxon>
        <taxon>Dikarya</taxon>
        <taxon>Ascomycota</taxon>
        <taxon>Pezizomycotina</taxon>
        <taxon>Sordariomycetes</taxon>
        <taxon>Xylariomycetidae</taxon>
        <taxon>Xylariales</taxon>
        <taxon>Xylariaceae</taxon>
        <taxon>Xylaria</taxon>
    </lineage>
</organism>
<evidence type="ECO:0000313" key="3">
    <source>
        <dbReference type="Proteomes" id="UP000286045"/>
    </source>
</evidence>
<dbReference type="AlphaFoldDB" id="A0A439DE49"/>
<reference evidence="2 3" key="1">
    <citation type="submission" date="2018-12" db="EMBL/GenBank/DDBJ databases">
        <title>Draft genome sequence of Xylaria grammica IHI A82.</title>
        <authorList>
            <person name="Buettner E."/>
            <person name="Kellner H."/>
        </authorList>
    </citation>
    <scope>NUCLEOTIDE SEQUENCE [LARGE SCALE GENOMIC DNA]</scope>
    <source>
        <strain evidence="2 3">IHI A82</strain>
    </source>
</reference>
<dbReference type="Proteomes" id="UP000286045">
    <property type="component" value="Unassembled WGS sequence"/>
</dbReference>
<dbReference type="Pfam" id="PF06985">
    <property type="entry name" value="HET"/>
    <property type="match status" value="1"/>
</dbReference>
<dbReference type="InterPro" id="IPR010730">
    <property type="entry name" value="HET"/>
</dbReference>
<accession>A0A439DE49</accession>
<protein>
    <recommendedName>
        <fullName evidence="1">Heterokaryon incompatibility domain-containing protein</fullName>
    </recommendedName>
</protein>
<feature type="domain" description="Heterokaryon incompatibility" evidence="1">
    <location>
        <begin position="237"/>
        <end position="391"/>
    </location>
</feature>
<dbReference type="PANTHER" id="PTHR33112:SF16">
    <property type="entry name" value="HETEROKARYON INCOMPATIBILITY DOMAIN-CONTAINING PROTEIN"/>
    <property type="match status" value="1"/>
</dbReference>
<name>A0A439DE49_9PEZI</name>
<comment type="caution">
    <text evidence="2">The sequence shown here is derived from an EMBL/GenBank/DDBJ whole genome shotgun (WGS) entry which is preliminary data.</text>
</comment>
<dbReference type="STRING" id="363999.A0A439DE49"/>
<sequence length="726" mass="81995">MGLNIFEEPSIKDWLENRKEAIRSLKDAWLANEPKRWLEERRAFPSYTSSNPHSCKHCRDIIINLEDKEPKKIRLPYGLPESVQASREGCALYQILVDYAFRCTKEEAKAAWRGEADLSYWVAYSPEYLPSDSAQLLFTIIAHLHDGTELVLDGVSGLTVWTLEGDPASVNVSTRPYELDYRDSLEGEESKAITSAASIPSRLLKLYRTENNILHAQIIGRDLEHSIPTLEVAHQGFAVLSYCWGGSQPIQLTHKTLKLSPSYPITVLPKTLADAAWFTNQLGLKYLWVDALCILQDDIDDKRREIPRMGQYYGGATVTICAASADTCFRGFLTDSPSTEDPLNYLFGPFELRARTTKGELGKIQVFKEADYFNGHREREPIVARGWTLQESLLSRRLLIFSSHHLYFSCRDSNASCGGREPIPKSRIIGVYESRVPGVSTISSLQRMYPAINTWDKVVNEYTQRSLGCFDDKLPAISAMAASLVRTARDERQQELQYYAGLMLDLEGTEKGWKGEFLWAVTQPALPLVELDRPSYPSWSWASLQAPVHRWTGTADDSPDEDGIRLLELDAPLEDSRNPFGAVTGGFIKLMARTQLFSTIDGSKVNMMVTRKQLLWDEINKDSSRSSLVVRPDTLEADDMITRGGAGVLLVELVALKPKNRNSTYPAGLLVHQAREDTSGDTYYRRIGMFEFRFQDVSVSKIREGIALKRAQTLFESSKLREIYIL</sequence>
<dbReference type="EMBL" id="RYZI01000044">
    <property type="protein sequence ID" value="RWA12697.1"/>
    <property type="molecule type" value="Genomic_DNA"/>
</dbReference>
<dbReference type="PANTHER" id="PTHR33112">
    <property type="entry name" value="DOMAIN PROTEIN, PUTATIVE-RELATED"/>
    <property type="match status" value="1"/>
</dbReference>
<evidence type="ECO:0000259" key="1">
    <source>
        <dbReference type="Pfam" id="PF06985"/>
    </source>
</evidence>